<keyword evidence="2" id="KW-0732">Signal</keyword>
<feature type="chain" id="PRO_5042536831" evidence="2">
    <location>
        <begin position="29"/>
        <end position="325"/>
    </location>
</feature>
<reference evidence="3 4" key="1">
    <citation type="submission" date="2023-07" db="EMBL/GenBank/DDBJ databases">
        <title>Sorghum-associated microbial communities from plants grown in Nebraska, USA.</title>
        <authorList>
            <person name="Schachtman D."/>
        </authorList>
    </citation>
    <scope>NUCLEOTIDE SEQUENCE [LARGE SCALE GENOMIC DNA]</scope>
    <source>
        <strain evidence="3 4">DS1001</strain>
    </source>
</reference>
<gene>
    <name evidence="3" type="ORF">J2T23_000543</name>
</gene>
<dbReference type="Gene3D" id="3.40.190.150">
    <property type="entry name" value="Bordetella uptake gene, domain 1"/>
    <property type="match status" value="1"/>
</dbReference>
<keyword evidence="4" id="KW-1185">Reference proteome</keyword>
<dbReference type="AlphaFoldDB" id="A0AAJ1SPW1"/>
<dbReference type="Proteomes" id="UP001239267">
    <property type="component" value="Unassembled WGS sequence"/>
</dbReference>
<dbReference type="PANTHER" id="PTHR42928">
    <property type="entry name" value="TRICARBOXYLATE-BINDING PROTEIN"/>
    <property type="match status" value="1"/>
</dbReference>
<organism evidence="3 4">
    <name type="scientific">Pseudarthrobacter niigatensis</name>
    <dbReference type="NCBI Taxonomy" id="369935"/>
    <lineage>
        <taxon>Bacteria</taxon>
        <taxon>Bacillati</taxon>
        <taxon>Actinomycetota</taxon>
        <taxon>Actinomycetes</taxon>
        <taxon>Micrococcales</taxon>
        <taxon>Micrococcaceae</taxon>
        <taxon>Pseudarthrobacter</taxon>
    </lineage>
</organism>
<dbReference type="InterPro" id="IPR005064">
    <property type="entry name" value="BUG"/>
</dbReference>
<dbReference type="EMBL" id="JAUSTB010000001">
    <property type="protein sequence ID" value="MDQ0144669.1"/>
    <property type="molecule type" value="Genomic_DNA"/>
</dbReference>
<dbReference type="Gene3D" id="3.40.190.10">
    <property type="entry name" value="Periplasmic binding protein-like II"/>
    <property type="match status" value="1"/>
</dbReference>
<name>A0AAJ1SPW1_9MICC</name>
<sequence length="325" mass="34088">MMTLHKAVRVIALTILLTLSACGTSAPAATLVNPTRMMVPNTPGGGYDITARVAARVMEDAGISGHMEIFNVPGEGGSVALARLMNETGNRGLVMMMGLGVVGSSYANGSRIKVSDATPVAKLLEEPEGILVRGDSPYRTVGDLVAAWKASPHSVTVGGGSAIGGPDHLFPMELARAAGIRLTDVAYQPYSGGGELLPALLGSKIAFGTSGIAEYEEQIASGQLRVLAVSGQDRQPGISAPTLRESGIDLAFTNWRGLMAPPGLSDSDRKRLTEALTRLHESQAWKQALADNGWEDSFTTGADFDAFLKQQESTVASTLTELNLH</sequence>
<comment type="similarity">
    <text evidence="1">Belongs to the UPF0065 (bug) family.</text>
</comment>
<dbReference type="PANTHER" id="PTHR42928:SF3">
    <property type="entry name" value="UPF0065 PROTEIN YFLP"/>
    <property type="match status" value="1"/>
</dbReference>
<evidence type="ECO:0000256" key="1">
    <source>
        <dbReference type="ARBA" id="ARBA00006987"/>
    </source>
</evidence>
<dbReference type="PIRSF" id="PIRSF017082">
    <property type="entry name" value="YflP"/>
    <property type="match status" value="1"/>
</dbReference>
<comment type="caution">
    <text evidence="3">The sequence shown here is derived from an EMBL/GenBank/DDBJ whole genome shotgun (WGS) entry which is preliminary data.</text>
</comment>
<evidence type="ECO:0000313" key="4">
    <source>
        <dbReference type="Proteomes" id="UP001239267"/>
    </source>
</evidence>
<accession>A0AAJ1SPW1</accession>
<protein>
    <submittedName>
        <fullName evidence="3">Tricarboxylic transport membrane protein</fullName>
    </submittedName>
</protein>
<dbReference type="InterPro" id="IPR042100">
    <property type="entry name" value="Bug_dom1"/>
</dbReference>
<feature type="signal peptide" evidence="2">
    <location>
        <begin position="1"/>
        <end position="28"/>
    </location>
</feature>
<dbReference type="PROSITE" id="PS51257">
    <property type="entry name" value="PROKAR_LIPOPROTEIN"/>
    <property type="match status" value="1"/>
</dbReference>
<evidence type="ECO:0000313" key="3">
    <source>
        <dbReference type="EMBL" id="MDQ0144669.1"/>
    </source>
</evidence>
<evidence type="ECO:0000256" key="2">
    <source>
        <dbReference type="SAM" id="SignalP"/>
    </source>
</evidence>
<dbReference type="CDD" id="cd07012">
    <property type="entry name" value="PBP2_Bug_TTT"/>
    <property type="match status" value="1"/>
</dbReference>
<dbReference type="SUPFAM" id="SSF53850">
    <property type="entry name" value="Periplasmic binding protein-like II"/>
    <property type="match status" value="1"/>
</dbReference>
<dbReference type="Pfam" id="PF03401">
    <property type="entry name" value="TctC"/>
    <property type="match status" value="1"/>
</dbReference>
<proteinExistence type="inferred from homology"/>